<feature type="domain" description="Beta-lactamase-related" evidence="1">
    <location>
        <begin position="46"/>
        <end position="381"/>
    </location>
</feature>
<organism evidence="2 3">
    <name type="scientific">Draconibacterium aestuarii</name>
    <dbReference type="NCBI Taxonomy" id="2998507"/>
    <lineage>
        <taxon>Bacteria</taxon>
        <taxon>Pseudomonadati</taxon>
        <taxon>Bacteroidota</taxon>
        <taxon>Bacteroidia</taxon>
        <taxon>Marinilabiliales</taxon>
        <taxon>Prolixibacteraceae</taxon>
        <taxon>Draconibacterium</taxon>
    </lineage>
</organism>
<dbReference type="PANTHER" id="PTHR43283">
    <property type="entry name" value="BETA-LACTAMASE-RELATED"/>
    <property type="match status" value="1"/>
</dbReference>
<evidence type="ECO:0000313" key="3">
    <source>
        <dbReference type="Proteomes" id="UP001145087"/>
    </source>
</evidence>
<dbReference type="Gene3D" id="3.40.710.10">
    <property type="entry name" value="DD-peptidase/beta-lactamase superfamily"/>
    <property type="match status" value="1"/>
</dbReference>
<dbReference type="EMBL" id="JAPOHD010000020">
    <property type="protein sequence ID" value="MCY1720816.1"/>
    <property type="molecule type" value="Genomic_DNA"/>
</dbReference>
<comment type="caution">
    <text evidence="2">The sequence shown here is derived from an EMBL/GenBank/DDBJ whole genome shotgun (WGS) entry which is preliminary data.</text>
</comment>
<accession>A0A9X3F577</accession>
<evidence type="ECO:0000259" key="1">
    <source>
        <dbReference type="Pfam" id="PF00144"/>
    </source>
</evidence>
<sequence length="394" mass="44964">MRTNILIVAFLIGLVGCKFENEDIILTSLRDYYDSSTIQMAIMGYVTPDGATKFYSFGPAIIGQSGNVDEDNIFRIASMTKPITSVAALQLVEKGLIGLDDPLIDLLPEMSSIPILDKNGNLKASNEKITLRQLLTHTSGFAYDFTSTKLANFVIDSTWVYKDNPRIFESGTSFRYGTSTYWVGKLVEKISNTDLENYLRKNITGPLQMNYTWFNVPDSLKYKIVSWGTKDSLGNYVEYERLPAEEVTDFEGDGGLYSSPNDYLKFLHCILNYGKYEGGRILKKETVEMMLKDQLPSDISIIWEGYSDDAPKYIKDFVDISDGWCFIGDYEKNPNEDVRAEGAVWWGGIHNTYFTLDVKNNIALVFMSQIFPTVDKERFEFYRLFEKEIYQTIK</sequence>
<dbReference type="Pfam" id="PF00144">
    <property type="entry name" value="Beta-lactamase"/>
    <property type="match status" value="1"/>
</dbReference>
<dbReference type="GO" id="GO:0016787">
    <property type="term" value="F:hydrolase activity"/>
    <property type="evidence" value="ECO:0007669"/>
    <property type="project" value="UniProtKB-KW"/>
</dbReference>
<dbReference type="RefSeq" id="WP_343333150.1">
    <property type="nucleotide sequence ID" value="NZ_JAPOHD010000020.1"/>
</dbReference>
<keyword evidence="2" id="KW-0378">Hydrolase</keyword>
<gene>
    <name evidence="2" type="ORF">OU798_10705</name>
</gene>
<dbReference type="PANTHER" id="PTHR43283:SF3">
    <property type="entry name" value="BETA-LACTAMASE FAMILY PROTEIN (AFU_ORTHOLOGUE AFUA_5G07500)"/>
    <property type="match status" value="1"/>
</dbReference>
<dbReference type="Proteomes" id="UP001145087">
    <property type="component" value="Unassembled WGS sequence"/>
</dbReference>
<dbReference type="InterPro" id="IPR012338">
    <property type="entry name" value="Beta-lactam/transpept-like"/>
</dbReference>
<dbReference type="SUPFAM" id="SSF56601">
    <property type="entry name" value="beta-lactamase/transpeptidase-like"/>
    <property type="match status" value="1"/>
</dbReference>
<dbReference type="InterPro" id="IPR001466">
    <property type="entry name" value="Beta-lactam-related"/>
</dbReference>
<name>A0A9X3F577_9BACT</name>
<reference evidence="2" key="1">
    <citation type="submission" date="2022-11" db="EMBL/GenBank/DDBJ databases">
        <title>Marilongibacter aestuarii gen. nov., sp. nov., isolated from tidal flat sediment.</title>
        <authorList>
            <person name="Jiayan W."/>
        </authorList>
    </citation>
    <scope>NUCLEOTIDE SEQUENCE</scope>
    <source>
        <strain evidence="2">Z1-6</strain>
    </source>
</reference>
<keyword evidence="3" id="KW-1185">Reference proteome</keyword>
<dbReference type="PROSITE" id="PS51257">
    <property type="entry name" value="PROKAR_LIPOPROTEIN"/>
    <property type="match status" value="1"/>
</dbReference>
<evidence type="ECO:0000313" key="2">
    <source>
        <dbReference type="EMBL" id="MCY1720816.1"/>
    </source>
</evidence>
<proteinExistence type="predicted"/>
<dbReference type="InterPro" id="IPR050789">
    <property type="entry name" value="Diverse_Enzym_Activities"/>
</dbReference>
<dbReference type="AlphaFoldDB" id="A0A9X3F577"/>
<protein>
    <submittedName>
        <fullName evidence="2">Serine hydrolase</fullName>
    </submittedName>
</protein>